<reference evidence="2" key="2">
    <citation type="journal article" date="2022" name="Hortic Res">
        <title>The genome of Dioscorea zingiberensis sheds light on the biosynthesis, origin and evolution of the medicinally important diosgenin saponins.</title>
        <authorList>
            <person name="Li Y."/>
            <person name="Tan C."/>
            <person name="Li Z."/>
            <person name="Guo J."/>
            <person name="Li S."/>
            <person name="Chen X."/>
            <person name="Wang C."/>
            <person name="Dai X."/>
            <person name="Yang H."/>
            <person name="Song W."/>
            <person name="Hou L."/>
            <person name="Xu J."/>
            <person name="Tong Z."/>
            <person name="Xu A."/>
            <person name="Yuan X."/>
            <person name="Wang W."/>
            <person name="Yang Q."/>
            <person name="Chen L."/>
            <person name="Sun Z."/>
            <person name="Wang K."/>
            <person name="Pan B."/>
            <person name="Chen J."/>
            <person name="Bao Y."/>
            <person name="Liu F."/>
            <person name="Qi X."/>
            <person name="Gang D.R."/>
            <person name="Wen J."/>
            <person name="Li J."/>
        </authorList>
    </citation>
    <scope>NUCLEOTIDE SEQUENCE</scope>
    <source>
        <strain evidence="2">Dzin_1.0</strain>
    </source>
</reference>
<gene>
    <name evidence="2" type="ORF">J5N97_023201</name>
</gene>
<name>A0A9D5HBC1_9LILI</name>
<feature type="compositionally biased region" description="Pro residues" evidence="1">
    <location>
        <begin position="353"/>
        <end position="367"/>
    </location>
</feature>
<comment type="caution">
    <text evidence="2">The sequence shown here is derived from an EMBL/GenBank/DDBJ whole genome shotgun (WGS) entry which is preliminary data.</text>
</comment>
<evidence type="ECO:0000256" key="1">
    <source>
        <dbReference type="SAM" id="MobiDB-lite"/>
    </source>
</evidence>
<proteinExistence type="predicted"/>
<dbReference type="AlphaFoldDB" id="A0A9D5HBC1"/>
<organism evidence="2 3">
    <name type="scientific">Dioscorea zingiberensis</name>
    <dbReference type="NCBI Taxonomy" id="325984"/>
    <lineage>
        <taxon>Eukaryota</taxon>
        <taxon>Viridiplantae</taxon>
        <taxon>Streptophyta</taxon>
        <taxon>Embryophyta</taxon>
        <taxon>Tracheophyta</taxon>
        <taxon>Spermatophyta</taxon>
        <taxon>Magnoliopsida</taxon>
        <taxon>Liliopsida</taxon>
        <taxon>Dioscoreales</taxon>
        <taxon>Dioscoreaceae</taxon>
        <taxon>Dioscorea</taxon>
    </lineage>
</organism>
<evidence type="ECO:0000313" key="3">
    <source>
        <dbReference type="Proteomes" id="UP001085076"/>
    </source>
</evidence>
<accession>A0A9D5HBC1</accession>
<reference evidence="2" key="1">
    <citation type="submission" date="2021-03" db="EMBL/GenBank/DDBJ databases">
        <authorList>
            <person name="Li Z."/>
            <person name="Yang C."/>
        </authorList>
    </citation>
    <scope>NUCLEOTIDE SEQUENCE</scope>
    <source>
        <strain evidence="2">Dzin_1.0</strain>
        <tissue evidence="2">Leaf</tissue>
    </source>
</reference>
<protein>
    <submittedName>
        <fullName evidence="2">Uncharacterized protein</fullName>
    </submittedName>
</protein>
<dbReference type="Proteomes" id="UP001085076">
    <property type="component" value="Miscellaneous, Linkage group lg06"/>
</dbReference>
<keyword evidence="3" id="KW-1185">Reference proteome</keyword>
<evidence type="ECO:0000313" key="2">
    <source>
        <dbReference type="EMBL" id="KAJ0970324.1"/>
    </source>
</evidence>
<feature type="compositionally biased region" description="Pro residues" evidence="1">
    <location>
        <begin position="335"/>
        <end position="344"/>
    </location>
</feature>
<feature type="region of interest" description="Disordered" evidence="1">
    <location>
        <begin position="283"/>
        <end position="367"/>
    </location>
</feature>
<sequence length="367" mass="41146">MIGRTCLSKHMTQNEIERTTDAETHSAKHIPFYIIGCNVLLNQGMVHVPWIPVMTPPDVDLELLKVLLKKKHIKPVITVKQQSHKFIQHIWAAADGGTLHLIPDHLDNVLGSASPRSAQLNFPYYCGSQMENLSSKCKNQSLGKSSNPVKVLDFTVPESTYDRKTMFLEDMSTPECHQAFDIAFGWDTCLNNEEWLRRCILFGLDDFTENDSVLGLVERDLPVMGNENSKSLLLKQVRNLMAKGIPGRRLIQVNCCWTWTVESSGRGLIKEEHKQGLIMSKGTLNESKGDHTLLSPPAPQGFHSPHFYPPRPRPRPRRHVPPPPPDAGDNGDYSPPSPDPPETQPSPDYSPSSPDPPEFPPPYHPLP</sequence>
<dbReference type="EMBL" id="JAGGNH010000006">
    <property type="protein sequence ID" value="KAJ0970324.1"/>
    <property type="molecule type" value="Genomic_DNA"/>
</dbReference>